<dbReference type="Proteomes" id="UP000316225">
    <property type="component" value="Unassembled WGS sequence"/>
</dbReference>
<evidence type="ECO:0000256" key="1">
    <source>
        <dbReference type="ARBA" id="ARBA00006040"/>
    </source>
</evidence>
<dbReference type="EMBL" id="VLKU01000013">
    <property type="protein sequence ID" value="TWI29663.1"/>
    <property type="molecule type" value="Genomic_DNA"/>
</dbReference>
<evidence type="ECO:0000313" key="9">
    <source>
        <dbReference type="EMBL" id="TWI29663.1"/>
    </source>
</evidence>
<accession>A0A562NC30</accession>
<dbReference type="SUPFAM" id="SSF55486">
    <property type="entry name" value="Metalloproteases ('zincins'), catalytic domain"/>
    <property type="match status" value="1"/>
</dbReference>
<sequence>MNPELTEWTGPLGLPRFDLIRDEDFGPALDQTLAMAADAVEAIAANSAPPDFANTVAALEMAEEPLNRVCSVFYTLAGVDSNSAREQLQREMAPKLAAHGSKVSMDPRLYARVSAVMEGAEALSPEDRRLTELTLRGLKRAGAGLTGPARDRMAEIRQRLAVLSTEFSQNVLTDERDFVMPIGDDQLGGLPDWLLQAMKAAARERGMPGQVVTLNRSLIVPFLEYSSDRAMRQAAWGAWVARGSGEGAGGAETDNRQIVTEILGLRHERAQLLGYADFAAYKLEPEMARNAQNVRDLLMQVWTPAIQRARADEVKLTTMLHLDGVNGALEPWDWRYYAEQRRKAEHALDEAEVKPYLTLDAMIGAVFDTAHRLFGLEMREISAPLWTPAVRAWEVTRNGRHMAVFLGDYYARPSKRSGAWCSTLQSQHKLGQGQRPIVINVCNFTPPETESAPAYLSWDDAHTLFHEFGHALHNILSDVTWPSMSGTSVARDFVELPSQLYEHWLEQPEVLDRHARHAQTGAPLPQDLRDRILAAGKADTGFATTEYLESALVDLAFHTGTPPADPMARQAEILAELGAPSAIPMRHATPHFAHVFSGDGYSSGYYSYMWSEVMDADAFEAFMEKGDAMDPQTAQKLEEWILSKGDSAPADDLWLKFRERKPGVHALLKGRGLLADDSDNKGEHLV</sequence>
<dbReference type="PANTHER" id="PTHR43660">
    <property type="entry name" value="DIPEPTIDYL CARBOXYPEPTIDASE"/>
    <property type="match status" value="1"/>
</dbReference>
<evidence type="ECO:0000256" key="4">
    <source>
        <dbReference type="ARBA" id="ARBA00022801"/>
    </source>
</evidence>
<dbReference type="InterPro" id="IPR034005">
    <property type="entry name" value="M3A_DCP"/>
</dbReference>
<dbReference type="InterPro" id="IPR045090">
    <property type="entry name" value="Pept_M3A_M3B"/>
</dbReference>
<dbReference type="AlphaFoldDB" id="A0A562NC30"/>
<dbReference type="GO" id="GO:0004180">
    <property type="term" value="F:carboxypeptidase activity"/>
    <property type="evidence" value="ECO:0007669"/>
    <property type="project" value="TreeGrafter"/>
</dbReference>
<dbReference type="Pfam" id="PF01432">
    <property type="entry name" value="Peptidase_M3"/>
    <property type="match status" value="1"/>
</dbReference>
<dbReference type="Gene3D" id="1.10.1370.10">
    <property type="entry name" value="Neurolysin, domain 3"/>
    <property type="match status" value="1"/>
</dbReference>
<dbReference type="GO" id="GO:0004222">
    <property type="term" value="F:metalloendopeptidase activity"/>
    <property type="evidence" value="ECO:0007669"/>
    <property type="project" value="InterPro"/>
</dbReference>
<comment type="caution">
    <text evidence="9">The sequence shown here is derived from an EMBL/GenBank/DDBJ whole genome shotgun (WGS) entry which is preliminary data.</text>
</comment>
<evidence type="ECO:0000313" key="10">
    <source>
        <dbReference type="Proteomes" id="UP000316225"/>
    </source>
</evidence>
<protein>
    <submittedName>
        <fullName evidence="9">Peptidyl-dipeptidase Dcp</fullName>
    </submittedName>
</protein>
<keyword evidence="6 7" id="KW-0482">Metalloprotease</keyword>
<reference evidence="9 10" key="1">
    <citation type="journal article" date="2015" name="Stand. Genomic Sci.">
        <title>Genomic Encyclopedia of Bacterial and Archaeal Type Strains, Phase III: the genomes of soil and plant-associated and newly described type strains.</title>
        <authorList>
            <person name="Whitman W.B."/>
            <person name="Woyke T."/>
            <person name="Klenk H.P."/>
            <person name="Zhou Y."/>
            <person name="Lilburn T.G."/>
            <person name="Beck B.J."/>
            <person name="De Vos P."/>
            <person name="Vandamme P."/>
            <person name="Eisen J.A."/>
            <person name="Garrity G."/>
            <person name="Hugenholtz P."/>
            <person name="Kyrpides N.C."/>
        </authorList>
    </citation>
    <scope>NUCLEOTIDE SEQUENCE [LARGE SCALE GENOMIC DNA]</scope>
    <source>
        <strain evidence="9 10">CGMCC 1.5364</strain>
    </source>
</reference>
<dbReference type="Gene3D" id="1.10.1370.40">
    <property type="match status" value="1"/>
</dbReference>
<evidence type="ECO:0000256" key="2">
    <source>
        <dbReference type="ARBA" id="ARBA00022670"/>
    </source>
</evidence>
<dbReference type="CDD" id="cd06456">
    <property type="entry name" value="M3A_DCP"/>
    <property type="match status" value="1"/>
</dbReference>
<dbReference type="PANTHER" id="PTHR43660:SF1">
    <property type="entry name" value="DIPEPTIDYL CARBOXYPEPTIDASE"/>
    <property type="match status" value="1"/>
</dbReference>
<dbReference type="Gene3D" id="3.40.390.10">
    <property type="entry name" value="Collagenase (Catalytic Domain)"/>
    <property type="match status" value="1"/>
</dbReference>
<dbReference type="OrthoDB" id="9773538at2"/>
<evidence type="ECO:0000259" key="8">
    <source>
        <dbReference type="Pfam" id="PF01432"/>
    </source>
</evidence>
<dbReference type="RefSeq" id="WP_145399548.1">
    <property type="nucleotide sequence ID" value="NZ_VLKU01000013.1"/>
</dbReference>
<dbReference type="FunFam" id="3.40.390.10:FF:000009">
    <property type="entry name" value="Oligopeptidase A"/>
    <property type="match status" value="1"/>
</dbReference>
<keyword evidence="3 7" id="KW-0479">Metal-binding</keyword>
<keyword evidence="5 7" id="KW-0862">Zinc</keyword>
<keyword evidence="10" id="KW-1185">Reference proteome</keyword>
<dbReference type="InterPro" id="IPR024077">
    <property type="entry name" value="Neurolysin/TOP_dom2"/>
</dbReference>
<organism evidence="9 10">
    <name type="scientific">Paracoccus sulfuroxidans</name>
    <dbReference type="NCBI Taxonomy" id="384678"/>
    <lineage>
        <taxon>Bacteria</taxon>
        <taxon>Pseudomonadati</taxon>
        <taxon>Pseudomonadota</taxon>
        <taxon>Alphaproteobacteria</taxon>
        <taxon>Rhodobacterales</taxon>
        <taxon>Paracoccaceae</taxon>
        <taxon>Paracoccus</taxon>
    </lineage>
</organism>
<comment type="cofactor">
    <cofactor evidence="7">
        <name>Zn(2+)</name>
        <dbReference type="ChEBI" id="CHEBI:29105"/>
    </cofactor>
    <text evidence="7">Binds 1 zinc ion.</text>
</comment>
<evidence type="ECO:0000256" key="7">
    <source>
        <dbReference type="RuleBase" id="RU003435"/>
    </source>
</evidence>
<dbReference type="InterPro" id="IPR001567">
    <property type="entry name" value="Pept_M3A_M3B_dom"/>
</dbReference>
<keyword evidence="4 7" id="KW-0378">Hydrolase</keyword>
<gene>
    <name evidence="9" type="ORF">IQ24_03478</name>
</gene>
<feature type="domain" description="Peptidase M3A/M3B catalytic" evidence="8">
    <location>
        <begin position="223"/>
        <end position="672"/>
    </location>
</feature>
<evidence type="ECO:0000256" key="5">
    <source>
        <dbReference type="ARBA" id="ARBA00022833"/>
    </source>
</evidence>
<dbReference type="InterPro" id="IPR024079">
    <property type="entry name" value="MetalloPept_cat_dom_sf"/>
</dbReference>
<keyword evidence="2 7" id="KW-0645">Protease</keyword>
<dbReference type="GO" id="GO:0046872">
    <property type="term" value="F:metal ion binding"/>
    <property type="evidence" value="ECO:0007669"/>
    <property type="project" value="UniProtKB-UniRule"/>
</dbReference>
<name>A0A562NC30_9RHOB</name>
<comment type="similarity">
    <text evidence="1 7">Belongs to the peptidase M3 family.</text>
</comment>
<evidence type="ECO:0000256" key="6">
    <source>
        <dbReference type="ARBA" id="ARBA00023049"/>
    </source>
</evidence>
<dbReference type="GO" id="GO:0006508">
    <property type="term" value="P:proteolysis"/>
    <property type="evidence" value="ECO:0007669"/>
    <property type="project" value="UniProtKB-KW"/>
</dbReference>
<evidence type="ECO:0000256" key="3">
    <source>
        <dbReference type="ARBA" id="ARBA00022723"/>
    </source>
</evidence>
<proteinExistence type="inferred from homology"/>
<dbReference type="GO" id="GO:0005829">
    <property type="term" value="C:cytosol"/>
    <property type="evidence" value="ECO:0007669"/>
    <property type="project" value="TreeGrafter"/>
</dbReference>